<reference evidence="4" key="1">
    <citation type="submission" date="2009-09" db="EMBL/GenBank/DDBJ databases">
        <title>The complete genome of Nakamurella multipartita DSM 44233.</title>
        <authorList>
            <consortium name="US DOE Joint Genome Institute (JGI-PGF)"/>
            <person name="Lucas S."/>
            <person name="Copeland A."/>
            <person name="Lapidus A."/>
            <person name="Glavina del Rio T."/>
            <person name="Dalin E."/>
            <person name="Tice H."/>
            <person name="Bruce D."/>
            <person name="Goodwin L."/>
            <person name="Pitluck S."/>
            <person name="Kyrpides N."/>
            <person name="Mavromatis K."/>
            <person name="Ivanova N."/>
            <person name="Ovchinnikova G."/>
            <person name="Sims D."/>
            <person name="Meincke L."/>
            <person name="Brettin T."/>
            <person name="Detter J.C."/>
            <person name="Han C."/>
            <person name="Larimer F."/>
            <person name="Land M."/>
            <person name="Hauser L."/>
            <person name="Markowitz V."/>
            <person name="Cheng J.-F."/>
            <person name="Hugenholtz P."/>
            <person name="Woyke T."/>
            <person name="Wu D."/>
            <person name="Klenk H.-P."/>
            <person name="Eisen J.A."/>
        </authorList>
    </citation>
    <scope>NUCLEOTIDE SEQUENCE [LARGE SCALE GENOMIC DNA]</scope>
    <source>
        <strain evidence="4">ATCC 700099 / DSM 44233 / CIP 104796 / JCM 9543 / NBRC 105858 / Y-104</strain>
    </source>
</reference>
<feature type="compositionally biased region" description="Polar residues" evidence="1">
    <location>
        <begin position="7"/>
        <end position="17"/>
    </location>
</feature>
<evidence type="ECO:0008006" key="5">
    <source>
        <dbReference type="Google" id="ProtNLM"/>
    </source>
</evidence>
<evidence type="ECO:0000313" key="4">
    <source>
        <dbReference type="Proteomes" id="UP000002218"/>
    </source>
</evidence>
<feature type="region of interest" description="Disordered" evidence="1">
    <location>
        <begin position="448"/>
        <end position="467"/>
    </location>
</feature>
<dbReference type="Proteomes" id="UP000002218">
    <property type="component" value="Chromosome"/>
</dbReference>
<gene>
    <name evidence="3" type="ordered locus">Namu_4451</name>
</gene>
<evidence type="ECO:0000313" key="3">
    <source>
        <dbReference type="EMBL" id="ACV80737.1"/>
    </source>
</evidence>
<dbReference type="KEGG" id="nml:Namu_4451"/>
<dbReference type="STRING" id="479431.Namu_4451"/>
<keyword evidence="4" id="KW-1185">Reference proteome</keyword>
<dbReference type="HOGENOM" id="CLU_600874_0_0_11"/>
<feature type="transmembrane region" description="Helical" evidence="2">
    <location>
        <begin position="214"/>
        <end position="243"/>
    </location>
</feature>
<dbReference type="eggNOG" id="ENOG502Z94M">
    <property type="taxonomic scope" value="Bacteria"/>
</dbReference>
<reference evidence="3 4" key="2">
    <citation type="journal article" date="2010" name="Stand. Genomic Sci.">
        <title>Complete genome sequence of Nakamurella multipartita type strain (Y-104).</title>
        <authorList>
            <person name="Tice H."/>
            <person name="Mayilraj S."/>
            <person name="Sims D."/>
            <person name="Lapidus A."/>
            <person name="Nolan M."/>
            <person name="Lucas S."/>
            <person name="Glavina Del Rio T."/>
            <person name="Copeland A."/>
            <person name="Cheng J.F."/>
            <person name="Meincke L."/>
            <person name="Bruce D."/>
            <person name="Goodwin L."/>
            <person name="Pitluck S."/>
            <person name="Ivanova N."/>
            <person name="Mavromatis K."/>
            <person name="Ovchinnikova G."/>
            <person name="Pati A."/>
            <person name="Chen A."/>
            <person name="Palaniappan K."/>
            <person name="Land M."/>
            <person name="Hauser L."/>
            <person name="Chang Y.J."/>
            <person name="Jeffries C.D."/>
            <person name="Detter J.C."/>
            <person name="Brettin T."/>
            <person name="Rohde M."/>
            <person name="Goker M."/>
            <person name="Bristow J."/>
            <person name="Eisen J.A."/>
            <person name="Markowitz V."/>
            <person name="Hugenholtz P."/>
            <person name="Kyrpides N.C."/>
            <person name="Klenk H.P."/>
            <person name="Chen F."/>
        </authorList>
    </citation>
    <scope>NUCLEOTIDE SEQUENCE [LARGE SCALE GENOMIC DNA]</scope>
    <source>
        <strain evidence="4">ATCC 700099 / DSM 44233 / CIP 104796 / JCM 9543 / NBRC 105858 / Y-104</strain>
    </source>
</reference>
<feature type="transmembrane region" description="Helical" evidence="2">
    <location>
        <begin position="403"/>
        <end position="420"/>
    </location>
</feature>
<feature type="transmembrane region" description="Helical" evidence="2">
    <location>
        <begin position="155"/>
        <end position="174"/>
    </location>
</feature>
<protein>
    <recommendedName>
        <fullName evidence="5">O-antigen polymerase</fullName>
    </recommendedName>
</protein>
<proteinExistence type="predicted"/>
<keyword evidence="2" id="KW-1133">Transmembrane helix</keyword>
<dbReference type="InParanoid" id="C8XKT0"/>
<name>C8XKT0_NAKMY</name>
<accession>C8XKT0</accession>
<evidence type="ECO:0000256" key="1">
    <source>
        <dbReference type="SAM" id="MobiDB-lite"/>
    </source>
</evidence>
<sequence>MDHITTRPGSTTHQPDPTTMVHAPSPVQQVVQSPATASSAGTAAAAIADPARLVERTIAVLAVFALGVRIPIAQGITPGYLVAIALLPVWYGSVRRYYGGRWIFWLALACIPFALFLVQLNSVGHTFAASVFVGQSVLVVGFICGLGLFLWAQRIVTRGLIGAAFGAGMLVGELVQPGDLTATNPLKFAVALPASIIVLSLLEGSRHLGRQLVAVLALGIGGALVDARSFFAICLLTAVLVGWQMRPRTSKRSASWGWTVLLIASAGAVVYYLGTTLAVDGYLGEQTQQRSIAQIDASGSLLLGGRPELGATAALVERMPWGFGAGTVPNLTDINTAKTGMAALGYDPNNGYVERYMFGTGINLHSVVGDTWAAFGILGVLLALSILYLMVRGAATRIAQRQASALTILLASYGLWNTFFSPFYSSLPMLTFGLAYLLLPITGKDRASNASRPAAEPASVHIRGFGD</sequence>
<feature type="region of interest" description="Disordered" evidence="1">
    <location>
        <begin position="1"/>
        <end position="22"/>
    </location>
</feature>
<feature type="transmembrane region" description="Helical" evidence="2">
    <location>
        <begin position="127"/>
        <end position="149"/>
    </location>
</feature>
<keyword evidence="2" id="KW-0472">Membrane</keyword>
<feature type="transmembrane region" description="Helical" evidence="2">
    <location>
        <begin position="372"/>
        <end position="391"/>
    </location>
</feature>
<organism evidence="3 4">
    <name type="scientific">Nakamurella multipartita (strain ATCC 700099 / DSM 44233 / CIP 104796 / JCM 9543 / NBRC 105858 / Y-104)</name>
    <name type="common">Microsphaera multipartita</name>
    <dbReference type="NCBI Taxonomy" id="479431"/>
    <lineage>
        <taxon>Bacteria</taxon>
        <taxon>Bacillati</taxon>
        <taxon>Actinomycetota</taxon>
        <taxon>Actinomycetes</taxon>
        <taxon>Nakamurellales</taxon>
        <taxon>Nakamurellaceae</taxon>
        <taxon>Nakamurella</taxon>
    </lineage>
</organism>
<dbReference type="AlphaFoldDB" id="C8XKT0"/>
<evidence type="ECO:0000256" key="2">
    <source>
        <dbReference type="SAM" id="Phobius"/>
    </source>
</evidence>
<dbReference type="EMBL" id="CP001737">
    <property type="protein sequence ID" value="ACV80737.1"/>
    <property type="molecule type" value="Genomic_DNA"/>
</dbReference>
<keyword evidence="2" id="KW-0812">Transmembrane</keyword>
<dbReference type="RefSeq" id="WP_015749559.1">
    <property type="nucleotide sequence ID" value="NC_013235.1"/>
</dbReference>
<feature type="transmembrane region" description="Helical" evidence="2">
    <location>
        <begin position="255"/>
        <end position="274"/>
    </location>
</feature>
<feature type="transmembrane region" description="Helical" evidence="2">
    <location>
        <begin position="102"/>
        <end position="120"/>
    </location>
</feature>
<feature type="transmembrane region" description="Helical" evidence="2">
    <location>
        <begin position="58"/>
        <end position="90"/>
    </location>
</feature>